<name>A0ABW9U283_9BACL</name>
<evidence type="ECO:0000313" key="4">
    <source>
        <dbReference type="Proteomes" id="UP000467637"/>
    </source>
</evidence>
<sequence>MKLGVSTYSLFQALKSGEMDIMAVIDWIADQGGEHVEIVPLGYDLPGNFELADRIREKAASRGIEISNYAIGANFLTDSEEAYQQEIERVKGEVDLAARLGVKKMRHDVAQSADRSIANFNNQLDRMAEACRQIADYALTYGITTSVENHGYFVQHSDRVQALIQAVDRPNFRTTLDVGNFMCADENSVAAVKNNISFASMVHIKDFYLRPSHQNPGQGWFQTLQGNYLRGAIVGHGDIDMRAVLRVIKDSGYDGYISLEFEGMEECRTGTLIGLQNIKRLWEDME</sequence>
<dbReference type="SUPFAM" id="SSF51658">
    <property type="entry name" value="Xylose isomerase-like"/>
    <property type="match status" value="1"/>
</dbReference>
<dbReference type="InterPro" id="IPR050312">
    <property type="entry name" value="IolE/XylAMocC-like"/>
</dbReference>
<gene>
    <name evidence="3" type="ORF">GON05_05620</name>
</gene>
<dbReference type="InterPro" id="IPR036237">
    <property type="entry name" value="Xyl_isomerase-like_sf"/>
</dbReference>
<dbReference type="Gene3D" id="3.20.20.150">
    <property type="entry name" value="Divalent-metal-dependent TIM barrel enzymes"/>
    <property type="match status" value="1"/>
</dbReference>
<reference evidence="3 4" key="1">
    <citation type="submission" date="2019-12" db="EMBL/GenBank/DDBJ databases">
        <authorList>
            <person name="Huq M.A."/>
        </authorList>
    </citation>
    <scope>NUCLEOTIDE SEQUENCE [LARGE SCALE GENOMIC DNA]</scope>
    <source>
        <strain evidence="3 4">MAH-34</strain>
    </source>
</reference>
<keyword evidence="1" id="KW-0175">Coiled coil</keyword>
<dbReference type="PANTHER" id="PTHR12110">
    <property type="entry name" value="HYDROXYPYRUVATE ISOMERASE"/>
    <property type="match status" value="1"/>
</dbReference>
<comment type="caution">
    <text evidence="3">The sequence shown here is derived from an EMBL/GenBank/DDBJ whole genome shotgun (WGS) entry which is preliminary data.</text>
</comment>
<feature type="domain" description="Xylose isomerase-like TIM barrel" evidence="2">
    <location>
        <begin position="25"/>
        <end position="265"/>
    </location>
</feature>
<evidence type="ECO:0000256" key="1">
    <source>
        <dbReference type="SAM" id="Coils"/>
    </source>
</evidence>
<feature type="coiled-coil region" evidence="1">
    <location>
        <begin position="73"/>
        <end position="130"/>
    </location>
</feature>
<protein>
    <submittedName>
        <fullName evidence="3">TIM barrel protein</fullName>
    </submittedName>
</protein>
<dbReference type="Pfam" id="PF01261">
    <property type="entry name" value="AP_endonuc_2"/>
    <property type="match status" value="1"/>
</dbReference>
<dbReference type="PANTHER" id="PTHR12110:SF53">
    <property type="entry name" value="BLR5974 PROTEIN"/>
    <property type="match status" value="1"/>
</dbReference>
<dbReference type="Proteomes" id="UP000467637">
    <property type="component" value="Unassembled WGS sequence"/>
</dbReference>
<dbReference type="RefSeq" id="WP_157318219.1">
    <property type="nucleotide sequence ID" value="NZ_WSEM01000005.1"/>
</dbReference>
<dbReference type="EMBL" id="WSEM01000005">
    <property type="protein sequence ID" value="MVQ34128.1"/>
    <property type="molecule type" value="Genomic_DNA"/>
</dbReference>
<keyword evidence="4" id="KW-1185">Reference proteome</keyword>
<dbReference type="InterPro" id="IPR013022">
    <property type="entry name" value="Xyl_isomerase-like_TIM-brl"/>
</dbReference>
<evidence type="ECO:0000313" key="3">
    <source>
        <dbReference type="EMBL" id="MVQ34128.1"/>
    </source>
</evidence>
<proteinExistence type="predicted"/>
<evidence type="ECO:0000259" key="2">
    <source>
        <dbReference type="Pfam" id="PF01261"/>
    </source>
</evidence>
<organism evidence="3 4">
    <name type="scientific">Paenibacillus anseongense</name>
    <dbReference type="NCBI Taxonomy" id="2682845"/>
    <lineage>
        <taxon>Bacteria</taxon>
        <taxon>Bacillati</taxon>
        <taxon>Bacillota</taxon>
        <taxon>Bacilli</taxon>
        <taxon>Bacillales</taxon>
        <taxon>Paenibacillaceae</taxon>
        <taxon>Paenibacillus</taxon>
    </lineage>
</organism>
<accession>A0ABW9U283</accession>